<evidence type="ECO:0000313" key="1">
    <source>
        <dbReference type="EMBL" id="MDQ7876526.1"/>
    </source>
</evidence>
<accession>A0ABU0YZ30</accession>
<name>A0ABU0YZ30_9MICO</name>
<sequence length="197" mass="20922">MTEVGEVFDLRPPDSLLVDGAILIGSAHDQARNRRDPCALQRKQLGGGQSVPAHDARRVDMAPQLHELIAVARALEEDAGESGGHEAVAEFALEFLDHGRCGAGWRHADDHPAAAGGERSPACRGDVAEIRDRLLDAPSGALRDVIGAAVHHEAHRRRRDARGLRDVFQGGATHVVHPGGFLAGDALDPFDTDATPA</sequence>
<dbReference type="Proteomes" id="UP001235133">
    <property type="component" value="Unassembled WGS sequence"/>
</dbReference>
<protein>
    <submittedName>
        <fullName evidence="1">Uncharacterized protein</fullName>
    </submittedName>
</protein>
<evidence type="ECO:0000313" key="2">
    <source>
        <dbReference type="Proteomes" id="UP001235133"/>
    </source>
</evidence>
<gene>
    <name evidence="1" type="ORF">Q9R08_00910</name>
</gene>
<organism evidence="1 2">
    <name type="scientific">Microbacterium psychrotolerans</name>
    <dbReference type="NCBI Taxonomy" id="3068321"/>
    <lineage>
        <taxon>Bacteria</taxon>
        <taxon>Bacillati</taxon>
        <taxon>Actinomycetota</taxon>
        <taxon>Actinomycetes</taxon>
        <taxon>Micrococcales</taxon>
        <taxon>Microbacteriaceae</taxon>
        <taxon>Microbacterium</taxon>
    </lineage>
</organism>
<comment type="caution">
    <text evidence="1">The sequence shown here is derived from an EMBL/GenBank/DDBJ whole genome shotgun (WGS) entry which is preliminary data.</text>
</comment>
<reference evidence="1 2" key="1">
    <citation type="submission" date="2023-08" db="EMBL/GenBank/DDBJ databases">
        <title>Microbacterium psychrotolerans sp. nov., a psychrotolerant bacterium isolated from soil in Heilongjiang Province, China.</title>
        <authorList>
            <person name="An P."/>
            <person name="Zhao D."/>
            <person name="Xiang H."/>
        </authorList>
    </citation>
    <scope>NUCLEOTIDE SEQUENCE [LARGE SCALE GENOMIC DNA]</scope>
    <source>
        <strain evidence="1 2">QXD-8</strain>
    </source>
</reference>
<proteinExistence type="predicted"/>
<dbReference type="EMBL" id="JAVFWO010000001">
    <property type="protein sequence ID" value="MDQ7876526.1"/>
    <property type="molecule type" value="Genomic_DNA"/>
</dbReference>
<keyword evidence="2" id="KW-1185">Reference proteome</keyword>